<accession>A0A7J7C5A5</accession>
<dbReference type="PANTHER" id="PTHR35482">
    <property type="entry name" value="CYTOCHROME C OXIDASE SUBUNIT"/>
    <property type="match status" value="1"/>
</dbReference>
<dbReference type="Proteomes" id="UP000593562">
    <property type="component" value="Unassembled WGS sequence"/>
</dbReference>
<evidence type="ECO:0000313" key="2">
    <source>
        <dbReference type="Proteomes" id="UP000593562"/>
    </source>
</evidence>
<reference evidence="1 2" key="1">
    <citation type="journal article" date="2020" name="Nat. Commun.">
        <title>Genome of Tripterygium wilfordii and identification of cytochrome P450 involved in triptolide biosynthesis.</title>
        <authorList>
            <person name="Tu L."/>
            <person name="Su P."/>
            <person name="Zhang Z."/>
            <person name="Gao L."/>
            <person name="Wang J."/>
            <person name="Hu T."/>
            <person name="Zhou J."/>
            <person name="Zhang Y."/>
            <person name="Zhao Y."/>
            <person name="Liu Y."/>
            <person name="Song Y."/>
            <person name="Tong Y."/>
            <person name="Lu Y."/>
            <person name="Yang J."/>
            <person name="Xu C."/>
            <person name="Jia M."/>
            <person name="Peters R.J."/>
            <person name="Huang L."/>
            <person name="Gao W."/>
        </authorList>
    </citation>
    <scope>NUCLEOTIDE SEQUENCE [LARGE SCALE GENOMIC DNA]</scope>
    <source>
        <strain evidence="2">cv. XIE 37</strain>
        <tissue evidence="1">Leaf</tissue>
    </source>
</reference>
<evidence type="ECO:0000313" key="1">
    <source>
        <dbReference type="EMBL" id="KAF5729304.1"/>
    </source>
</evidence>
<keyword evidence="2" id="KW-1185">Reference proteome</keyword>
<dbReference type="AlphaFoldDB" id="A0A7J7C5A5"/>
<organism evidence="1 2">
    <name type="scientific">Tripterygium wilfordii</name>
    <name type="common">Thunder God vine</name>
    <dbReference type="NCBI Taxonomy" id="458696"/>
    <lineage>
        <taxon>Eukaryota</taxon>
        <taxon>Viridiplantae</taxon>
        <taxon>Streptophyta</taxon>
        <taxon>Embryophyta</taxon>
        <taxon>Tracheophyta</taxon>
        <taxon>Spermatophyta</taxon>
        <taxon>Magnoliopsida</taxon>
        <taxon>eudicotyledons</taxon>
        <taxon>Gunneridae</taxon>
        <taxon>Pentapetalae</taxon>
        <taxon>rosids</taxon>
        <taxon>fabids</taxon>
        <taxon>Celastrales</taxon>
        <taxon>Celastraceae</taxon>
        <taxon>Tripterygium</taxon>
    </lineage>
</organism>
<dbReference type="PANTHER" id="PTHR35482:SF1">
    <property type="entry name" value="CYTOCHROME C OXIDASE SUBUNIT"/>
    <property type="match status" value="1"/>
</dbReference>
<name>A0A7J7C5A5_TRIWF</name>
<gene>
    <name evidence="1" type="ORF">HS088_TW21G01467</name>
</gene>
<sequence length="206" mass="23312">MSTSGYVSERILDLLYVLECNSDGIFDELDFWVGGRNGSNLLNNSWRKMVSKEEKLRLSSDDFMGLNFADKKLGRGLAAGLVPLLDPFPDRDLPEVEIIVGDKSRFENAITMKPEPAQDEIINLYKPKALKEGDSLMDTGNLEDAILWYKKVMDKLPFQVMYEKLQSQPSAEMSKKASQFMFSFRAMEVMKVRGSNLSLGNTGYQN</sequence>
<comment type="caution">
    <text evidence="1">The sequence shown here is derived from an EMBL/GenBank/DDBJ whole genome shotgun (WGS) entry which is preliminary data.</text>
</comment>
<protein>
    <submittedName>
        <fullName evidence="1">Uncharacterized protein</fullName>
    </submittedName>
</protein>
<proteinExistence type="predicted"/>
<dbReference type="EMBL" id="JAAARO010000021">
    <property type="protein sequence ID" value="KAF5729304.1"/>
    <property type="molecule type" value="Genomic_DNA"/>
</dbReference>
<dbReference type="InParanoid" id="A0A7J7C5A5"/>